<dbReference type="Proteomes" id="UP000029843">
    <property type="component" value="Unassembled WGS sequence"/>
</dbReference>
<organism evidence="2 3">
    <name type="scientific">Colwellia psychrerythraea</name>
    <name type="common">Vibrio psychroerythus</name>
    <dbReference type="NCBI Taxonomy" id="28229"/>
    <lineage>
        <taxon>Bacteria</taxon>
        <taxon>Pseudomonadati</taxon>
        <taxon>Pseudomonadota</taxon>
        <taxon>Gammaproteobacteria</taxon>
        <taxon>Alteromonadales</taxon>
        <taxon>Colwelliaceae</taxon>
        <taxon>Colwellia</taxon>
    </lineage>
</organism>
<sequence length="992" mass="111275">MNSNSLPLALPTNYELLELIFVNSGSNYYSRIPLDLNAALFAGNNEGKTSSLAALKLFLLPEVNFKDCENKFGFESGGSYFSNVDSFRYYFPSPESYIICNAKNPKSNFCWILFKTTDLGYQRIALPKDYNDIEHLFWNETSQANEGAGQLQPDINITDVKKVLLSNDYKGVLFTDKQAIGEAIYTRTSSDNNNTRFSLLPMANRYTTANVETVRALVGMAFSLADASTTSLPKAIGNMIDGRGMSVIKNDGIIIDITDALNEFNELKEVENHLSRIQANQPVWLKLKENKGLYQQLREKLALDFAGTASQIAIFEQYLKSVQQNLSGQITTLNPKVTKASELRTKLGKELSGFKAQLTTYSEQVSDCNEKITLANDARARLSPLCEQPSDHAITIELDDEIKICTQDIESLNSQENAQSVMQTINQSSKKNKTTLETLTESLRLIENNLGLFNQLSNHGKAVLLSLNKRLSEVSCELSSEQGAIVESFVKLFGQDGEYLTICNKTTPIKVLELSDQDAREQLIKQIDELQDKQEKLSKELQKNSAFIKMNSTLRAEKLVELNTELESYNKQKEALSGYSVIASMQGEAQKKVDSLTLKVSEVEATEEHAQNNFFTLKNQLSDLKNELQDNHENQQSINQFVTSLKSIANESFRSVSYESVSDAIDVPSNIPLFQAEIIHQEITAIKNLLSSFRESRTDVFDDFLQLLKADVIKVAVEEHNQVTLNKESFDTHYSALESVFENVKSAEERFKLRLNAHNNNAATSARIIENVKEIIESEISGINTELSGYKISNLDKVQIKAELHPQYLDMIKSLSRHTSVTDNLISEEFYKQISAFQTQFYIRKYNKINISKIIESISYLFDRGNGVEAVPQSNGTNSMINAVMLAQLLKRLVPEDLHLRMPVIFDEVGKLDAHNLKEVLKAMQENGLTLFAANPAPTGTIVNVLEVSHDLSIFKATDVDVHHKAEAIYFPGMEERLAVIPDVAIEAELPE</sequence>
<dbReference type="PATRIC" id="fig|28229.4.peg.3547"/>
<gene>
    <name evidence="2" type="ORF">ND2E_4201</name>
</gene>
<reference evidence="2 3" key="1">
    <citation type="submission" date="2014-08" db="EMBL/GenBank/DDBJ databases">
        <title>Genomic and Phenotypic Diversity of Colwellia psychrerythraea strains from Disparate Marine Basins.</title>
        <authorList>
            <person name="Techtmann S.M."/>
            <person name="Stelling S.C."/>
            <person name="Utturkar S.M."/>
            <person name="Alshibli N."/>
            <person name="Harris A."/>
            <person name="Brown S.D."/>
            <person name="Hazen T.C."/>
        </authorList>
    </citation>
    <scope>NUCLEOTIDE SEQUENCE [LARGE SCALE GENOMIC DNA]</scope>
    <source>
        <strain evidence="2 3">ND2E</strain>
    </source>
</reference>
<evidence type="ECO:0008006" key="4">
    <source>
        <dbReference type="Google" id="ProtNLM"/>
    </source>
</evidence>
<dbReference type="RefSeq" id="WP_033095163.1">
    <property type="nucleotide sequence ID" value="NZ_JQED01000047.1"/>
</dbReference>
<proteinExistence type="predicted"/>
<dbReference type="EMBL" id="JQED01000047">
    <property type="protein sequence ID" value="KGJ88365.1"/>
    <property type="molecule type" value="Genomic_DNA"/>
</dbReference>
<feature type="coiled-coil region" evidence="1">
    <location>
        <begin position="520"/>
        <end position="579"/>
    </location>
</feature>
<dbReference type="AlphaFoldDB" id="A0A099KDG0"/>
<evidence type="ECO:0000313" key="2">
    <source>
        <dbReference type="EMBL" id="KGJ88365.1"/>
    </source>
</evidence>
<protein>
    <recommendedName>
        <fullName evidence="4">Chromosome segregation ATPase</fullName>
    </recommendedName>
</protein>
<feature type="coiled-coil region" evidence="1">
    <location>
        <begin position="607"/>
        <end position="638"/>
    </location>
</feature>
<keyword evidence="1" id="KW-0175">Coiled coil</keyword>
<comment type="caution">
    <text evidence="2">The sequence shown here is derived from an EMBL/GenBank/DDBJ whole genome shotgun (WGS) entry which is preliminary data.</text>
</comment>
<accession>A0A099KDG0</accession>
<name>A0A099KDG0_COLPS</name>
<evidence type="ECO:0000256" key="1">
    <source>
        <dbReference type="SAM" id="Coils"/>
    </source>
</evidence>
<evidence type="ECO:0000313" key="3">
    <source>
        <dbReference type="Proteomes" id="UP000029843"/>
    </source>
</evidence>
<dbReference type="OrthoDB" id="6187626at2"/>